<dbReference type="InterPro" id="IPR003673">
    <property type="entry name" value="CoA-Trfase_fam_III"/>
</dbReference>
<dbReference type="InterPro" id="IPR023606">
    <property type="entry name" value="CoA-Trfase_III_dom_1_sf"/>
</dbReference>
<evidence type="ECO:0000313" key="3">
    <source>
        <dbReference type="Proteomes" id="UP000654670"/>
    </source>
</evidence>
<dbReference type="PANTHER" id="PTHR48207">
    <property type="entry name" value="SUCCINATE--HYDROXYMETHYLGLUTARATE COA-TRANSFERASE"/>
    <property type="match status" value="1"/>
</dbReference>
<protein>
    <submittedName>
        <fullName evidence="2">Succinyl-CoA--D-citramalate CoA-transferase</fullName>
    </submittedName>
</protein>
<dbReference type="GO" id="GO:0008410">
    <property type="term" value="F:CoA-transferase activity"/>
    <property type="evidence" value="ECO:0007669"/>
    <property type="project" value="TreeGrafter"/>
</dbReference>
<accession>A0A917W3R0</accession>
<keyword evidence="3" id="KW-1185">Reference proteome</keyword>
<evidence type="ECO:0000313" key="2">
    <source>
        <dbReference type="EMBL" id="GGL59240.1"/>
    </source>
</evidence>
<dbReference type="AlphaFoldDB" id="A0A917W3R0"/>
<dbReference type="SUPFAM" id="SSF89796">
    <property type="entry name" value="CoA-transferase family III (CaiB/BaiF)"/>
    <property type="match status" value="1"/>
</dbReference>
<dbReference type="Gene3D" id="3.40.50.10540">
    <property type="entry name" value="Crotonobetainyl-coa:carnitine coa-transferase, domain 1"/>
    <property type="match status" value="1"/>
</dbReference>
<reference evidence="2" key="1">
    <citation type="journal article" date="2014" name="Int. J. Syst. Evol. Microbiol.">
        <title>Complete genome sequence of Corynebacterium casei LMG S-19264T (=DSM 44701T), isolated from a smear-ripened cheese.</title>
        <authorList>
            <consortium name="US DOE Joint Genome Institute (JGI-PGF)"/>
            <person name="Walter F."/>
            <person name="Albersmeier A."/>
            <person name="Kalinowski J."/>
            <person name="Ruckert C."/>
        </authorList>
    </citation>
    <scope>NUCLEOTIDE SEQUENCE</scope>
    <source>
        <strain evidence="2">JCM 15325</strain>
    </source>
</reference>
<evidence type="ECO:0000256" key="1">
    <source>
        <dbReference type="ARBA" id="ARBA00022679"/>
    </source>
</evidence>
<dbReference type="InterPro" id="IPR044855">
    <property type="entry name" value="CoA-Trfase_III_dom3_sf"/>
</dbReference>
<name>A0A917W3R0_9BACL</name>
<sequence length="401" mass="44532">MKQNNGPLTGTRVLDVSTMIAAPFGASLLGDLGAEIIKIELPGKGDTLRNVGPWNGNETLRWPGMSRNKKSVTLDIRSEEGKQLFKRLTETADVLIENFRPGTLEKWSLGYDELKKANPKLIMVRVSGYGQTGPYRNKAGFGTPATAFSGYTYLQGYKDRPPVTPSFSLLDYLAGIFAAFAAVSALFYQEKNHDPEGQVAELGLYEPMIRMMEFLIAEYDQIGYIRGRSPGLEGHSSPAGTFETKDGKYVVLVTSTDSTFARLAEVMGREDMLTDPRYCTNSVRLAHDPDMEKIVADWIRKFDQKALVDLLDSHGVPVSPIYSIEDIFRDPQYLARENIVEVEHPRLGKIKVPGVVPKFSKTPGAVRHRAPELGEHNEEIFTGELGLPRETLKALHQKGVI</sequence>
<dbReference type="Proteomes" id="UP000654670">
    <property type="component" value="Unassembled WGS sequence"/>
</dbReference>
<reference evidence="2" key="2">
    <citation type="submission" date="2020-09" db="EMBL/GenBank/DDBJ databases">
        <authorList>
            <person name="Sun Q."/>
            <person name="Ohkuma M."/>
        </authorList>
    </citation>
    <scope>NUCLEOTIDE SEQUENCE</scope>
    <source>
        <strain evidence="2">JCM 15325</strain>
    </source>
</reference>
<organism evidence="2 3">
    <name type="scientific">Sporolactobacillus putidus</name>
    <dbReference type="NCBI Taxonomy" id="492735"/>
    <lineage>
        <taxon>Bacteria</taxon>
        <taxon>Bacillati</taxon>
        <taxon>Bacillota</taxon>
        <taxon>Bacilli</taxon>
        <taxon>Bacillales</taxon>
        <taxon>Sporolactobacillaceae</taxon>
        <taxon>Sporolactobacillus</taxon>
    </lineage>
</organism>
<dbReference type="RefSeq" id="WP_188803678.1">
    <property type="nucleotide sequence ID" value="NZ_BMOK01000011.1"/>
</dbReference>
<proteinExistence type="predicted"/>
<dbReference type="InterPro" id="IPR050483">
    <property type="entry name" value="CoA-transferase_III_domain"/>
</dbReference>
<comment type="caution">
    <text evidence="2">The sequence shown here is derived from an EMBL/GenBank/DDBJ whole genome shotgun (WGS) entry which is preliminary data.</text>
</comment>
<dbReference type="Pfam" id="PF02515">
    <property type="entry name" value="CoA_transf_3"/>
    <property type="match status" value="1"/>
</dbReference>
<dbReference type="EMBL" id="BMOK01000011">
    <property type="protein sequence ID" value="GGL59240.1"/>
    <property type="molecule type" value="Genomic_DNA"/>
</dbReference>
<gene>
    <name evidence="2" type="ORF">GCM10007968_24020</name>
</gene>
<dbReference type="PANTHER" id="PTHR48207:SF3">
    <property type="entry name" value="SUCCINATE--HYDROXYMETHYLGLUTARATE COA-TRANSFERASE"/>
    <property type="match status" value="1"/>
</dbReference>
<keyword evidence="1" id="KW-0808">Transferase</keyword>
<dbReference type="Gene3D" id="3.30.1540.10">
    <property type="entry name" value="formyl-coa transferase, domain 3"/>
    <property type="match status" value="1"/>
</dbReference>